<dbReference type="SMART" id="SM00342">
    <property type="entry name" value="HTH_ARAC"/>
    <property type="match status" value="1"/>
</dbReference>
<dbReference type="AlphaFoldDB" id="A0AAP9GWZ2"/>
<keyword evidence="1" id="KW-0805">Transcription regulation</keyword>
<dbReference type="InterPro" id="IPR009057">
    <property type="entry name" value="Homeodomain-like_sf"/>
</dbReference>
<protein>
    <submittedName>
        <fullName evidence="5">Helix-turn-helix domain-containing protein</fullName>
    </submittedName>
</protein>
<evidence type="ECO:0000259" key="4">
    <source>
        <dbReference type="PROSITE" id="PS01124"/>
    </source>
</evidence>
<dbReference type="Proteomes" id="UP000405075">
    <property type="component" value="Chromosome"/>
</dbReference>
<keyword evidence="3" id="KW-0804">Transcription</keyword>
<accession>A0AAP9GWZ2</accession>
<dbReference type="Gene3D" id="1.10.10.60">
    <property type="entry name" value="Homeodomain-like"/>
    <property type="match status" value="1"/>
</dbReference>
<feature type="domain" description="HTH araC/xylS-type" evidence="4">
    <location>
        <begin position="250"/>
        <end position="352"/>
    </location>
</feature>
<dbReference type="PANTHER" id="PTHR47894">
    <property type="entry name" value="HTH-TYPE TRANSCRIPTIONAL REGULATOR GADX"/>
    <property type="match status" value="1"/>
</dbReference>
<evidence type="ECO:0000313" key="6">
    <source>
        <dbReference type="Proteomes" id="UP000405075"/>
    </source>
</evidence>
<reference evidence="6" key="1">
    <citation type="submission" date="2019-11" db="EMBL/GenBank/DDBJ databases">
        <title>Escherichia coli 1916D6.</title>
        <authorList>
            <person name="Yao H."/>
            <person name="Du X."/>
            <person name="Yu R."/>
            <person name="Li A."/>
        </authorList>
    </citation>
    <scope>NUCLEOTIDE SEQUENCE [LARGE SCALE GENOMIC DNA]</scope>
    <source>
        <strain evidence="6">19110F47</strain>
    </source>
</reference>
<dbReference type="InterPro" id="IPR032687">
    <property type="entry name" value="AraC-type_N"/>
</dbReference>
<sequence length="356" mass="41323">MYLNTQLVNGIPRHPMNATQLTYSKGTISIALVHEALHTAQQRGMDTHAILQTAGIPAELLHSNKARVSILQYGQLWIALADAMNDEFFGMDSHAMRRGSYQLLSKWVYQAEHLKAALQDILNFFNLILDDFSGELNVDGEYAILTIHDKDQVKPMFSYATYLMLIHGLMCWLTGQRIAILNMQLKCAAPQDDADYRVRFCDEIEYACTAHKIYFEAKHLDLKIKQDKKSWKRFLKQTPFNLLVRYKNPHALSHKIRKQLMRLPPSEWLELNELTQHFNMSEATFQRRLKQEGTSYQQLKNEIRRDTAIELLSKTQQSLQEISDQLNFHDPSAFHRAFKKWTGVNPGAYRQYTESS</sequence>
<gene>
    <name evidence="5" type="ORF">GJD93_07300</name>
</gene>
<dbReference type="SUPFAM" id="SSF46689">
    <property type="entry name" value="Homeodomain-like"/>
    <property type="match status" value="1"/>
</dbReference>
<evidence type="ECO:0000313" key="5">
    <source>
        <dbReference type="EMBL" id="QGM28836.1"/>
    </source>
</evidence>
<dbReference type="Pfam" id="PF12625">
    <property type="entry name" value="Arabinose_bd"/>
    <property type="match status" value="1"/>
</dbReference>
<dbReference type="PROSITE" id="PS01124">
    <property type="entry name" value="HTH_ARAC_FAMILY_2"/>
    <property type="match status" value="1"/>
</dbReference>
<dbReference type="GO" id="GO:0003700">
    <property type="term" value="F:DNA-binding transcription factor activity"/>
    <property type="evidence" value="ECO:0007669"/>
    <property type="project" value="InterPro"/>
</dbReference>
<organism evidence="5 6">
    <name type="scientific">Acinetobacter towneri</name>
    <dbReference type="NCBI Taxonomy" id="202956"/>
    <lineage>
        <taxon>Bacteria</taxon>
        <taxon>Pseudomonadati</taxon>
        <taxon>Pseudomonadota</taxon>
        <taxon>Gammaproteobacteria</taxon>
        <taxon>Moraxellales</taxon>
        <taxon>Moraxellaceae</taxon>
        <taxon>Acinetobacter</taxon>
    </lineage>
</organism>
<dbReference type="GO" id="GO:0000976">
    <property type="term" value="F:transcription cis-regulatory region binding"/>
    <property type="evidence" value="ECO:0007669"/>
    <property type="project" value="TreeGrafter"/>
</dbReference>
<keyword evidence="2" id="KW-0238">DNA-binding</keyword>
<dbReference type="PANTHER" id="PTHR47894:SF1">
    <property type="entry name" value="HTH-TYPE TRANSCRIPTIONAL REGULATOR VQSM"/>
    <property type="match status" value="1"/>
</dbReference>
<name>A0AAP9GWZ2_9GAMM</name>
<dbReference type="Pfam" id="PF12833">
    <property type="entry name" value="HTH_18"/>
    <property type="match status" value="1"/>
</dbReference>
<dbReference type="InterPro" id="IPR018060">
    <property type="entry name" value="HTH_AraC"/>
</dbReference>
<dbReference type="GO" id="GO:0005829">
    <property type="term" value="C:cytosol"/>
    <property type="evidence" value="ECO:0007669"/>
    <property type="project" value="TreeGrafter"/>
</dbReference>
<evidence type="ECO:0000256" key="2">
    <source>
        <dbReference type="ARBA" id="ARBA00023125"/>
    </source>
</evidence>
<evidence type="ECO:0000256" key="3">
    <source>
        <dbReference type="ARBA" id="ARBA00023163"/>
    </source>
</evidence>
<dbReference type="EMBL" id="CP046045">
    <property type="protein sequence ID" value="QGM28836.1"/>
    <property type="molecule type" value="Genomic_DNA"/>
</dbReference>
<proteinExistence type="predicted"/>
<evidence type="ECO:0000256" key="1">
    <source>
        <dbReference type="ARBA" id="ARBA00023015"/>
    </source>
</evidence>